<evidence type="ECO:0000313" key="3">
    <source>
        <dbReference type="Proteomes" id="UP000886523"/>
    </source>
</evidence>
<dbReference type="AlphaFoldDB" id="A0A9P6DMB4"/>
<name>A0A9P6DMB4_9AGAM</name>
<evidence type="ECO:0000313" key="2">
    <source>
        <dbReference type="EMBL" id="KAF9503380.1"/>
    </source>
</evidence>
<evidence type="ECO:0000256" key="1">
    <source>
        <dbReference type="SAM" id="MobiDB-lite"/>
    </source>
</evidence>
<gene>
    <name evidence="2" type="ORF">BS47DRAFT_1369574</name>
</gene>
<comment type="caution">
    <text evidence="2">The sequence shown here is derived from an EMBL/GenBank/DDBJ whole genome shotgun (WGS) entry which is preliminary data.</text>
</comment>
<accession>A0A9P6DMB4</accession>
<feature type="compositionally biased region" description="Basic and acidic residues" evidence="1">
    <location>
        <begin position="58"/>
        <end position="68"/>
    </location>
</feature>
<feature type="region of interest" description="Disordered" evidence="1">
    <location>
        <begin position="190"/>
        <end position="218"/>
    </location>
</feature>
<sequence length="218" mass="24523">MAMERNEILSSNPHPHAEPNPTTPNPQNERLPNECPPNENSPYKHHPPNGNLPNKEPPNTDHQTEAHRTKTPHTHYGKLPDKDMPNEPPLPNDNLVNEHCRMNPHLTKTRQMKNPYQPHAHCGGTHANHTPAAAGHDLNQQLHKPSRNPLKGKLLTKDLPSEALLNEKPLQTAHLLWRVCGSIQGILLNPQPHNPHQPPHPKELPSRGLLSEYHDPAE</sequence>
<organism evidence="2 3">
    <name type="scientific">Hydnum rufescens UP504</name>
    <dbReference type="NCBI Taxonomy" id="1448309"/>
    <lineage>
        <taxon>Eukaryota</taxon>
        <taxon>Fungi</taxon>
        <taxon>Dikarya</taxon>
        <taxon>Basidiomycota</taxon>
        <taxon>Agaricomycotina</taxon>
        <taxon>Agaricomycetes</taxon>
        <taxon>Cantharellales</taxon>
        <taxon>Hydnaceae</taxon>
        <taxon>Hydnum</taxon>
    </lineage>
</organism>
<reference evidence="2" key="1">
    <citation type="journal article" date="2020" name="Nat. Commun.">
        <title>Large-scale genome sequencing of mycorrhizal fungi provides insights into the early evolution of symbiotic traits.</title>
        <authorList>
            <person name="Miyauchi S."/>
            <person name="Kiss E."/>
            <person name="Kuo A."/>
            <person name="Drula E."/>
            <person name="Kohler A."/>
            <person name="Sanchez-Garcia M."/>
            <person name="Morin E."/>
            <person name="Andreopoulos B."/>
            <person name="Barry K.W."/>
            <person name="Bonito G."/>
            <person name="Buee M."/>
            <person name="Carver A."/>
            <person name="Chen C."/>
            <person name="Cichocki N."/>
            <person name="Clum A."/>
            <person name="Culley D."/>
            <person name="Crous P.W."/>
            <person name="Fauchery L."/>
            <person name="Girlanda M."/>
            <person name="Hayes R.D."/>
            <person name="Keri Z."/>
            <person name="LaButti K."/>
            <person name="Lipzen A."/>
            <person name="Lombard V."/>
            <person name="Magnuson J."/>
            <person name="Maillard F."/>
            <person name="Murat C."/>
            <person name="Nolan M."/>
            <person name="Ohm R.A."/>
            <person name="Pangilinan J."/>
            <person name="Pereira M.F."/>
            <person name="Perotto S."/>
            <person name="Peter M."/>
            <person name="Pfister S."/>
            <person name="Riley R."/>
            <person name="Sitrit Y."/>
            <person name="Stielow J.B."/>
            <person name="Szollosi G."/>
            <person name="Zifcakova L."/>
            <person name="Stursova M."/>
            <person name="Spatafora J.W."/>
            <person name="Tedersoo L."/>
            <person name="Vaario L.M."/>
            <person name="Yamada A."/>
            <person name="Yan M."/>
            <person name="Wang P."/>
            <person name="Xu J."/>
            <person name="Bruns T."/>
            <person name="Baldrian P."/>
            <person name="Vilgalys R."/>
            <person name="Dunand C."/>
            <person name="Henrissat B."/>
            <person name="Grigoriev I.V."/>
            <person name="Hibbett D."/>
            <person name="Nagy L.G."/>
            <person name="Martin F.M."/>
        </authorList>
    </citation>
    <scope>NUCLEOTIDE SEQUENCE</scope>
    <source>
        <strain evidence="2">UP504</strain>
    </source>
</reference>
<dbReference type="EMBL" id="MU129370">
    <property type="protein sequence ID" value="KAF9503380.1"/>
    <property type="molecule type" value="Genomic_DNA"/>
</dbReference>
<dbReference type="Proteomes" id="UP000886523">
    <property type="component" value="Unassembled WGS sequence"/>
</dbReference>
<proteinExistence type="predicted"/>
<protein>
    <submittedName>
        <fullName evidence="2">Uncharacterized protein</fullName>
    </submittedName>
</protein>
<keyword evidence="3" id="KW-1185">Reference proteome</keyword>
<feature type="region of interest" description="Disordered" evidence="1">
    <location>
        <begin position="1"/>
        <end position="92"/>
    </location>
</feature>